<dbReference type="Proteomes" id="UP000026960">
    <property type="component" value="Chromosome 11"/>
</dbReference>
<proteinExistence type="predicted"/>
<feature type="compositionally biased region" description="Polar residues" evidence="1">
    <location>
        <begin position="24"/>
        <end position="41"/>
    </location>
</feature>
<evidence type="ECO:0000313" key="2">
    <source>
        <dbReference type="EnsemblPlants" id="OBART11G12800.2"/>
    </source>
</evidence>
<accession>A0A0D3HLL1</accession>
<evidence type="ECO:0000256" key="1">
    <source>
        <dbReference type="SAM" id="MobiDB-lite"/>
    </source>
</evidence>
<dbReference type="HOGENOM" id="CLU_2516190_0_0_1"/>
<reference evidence="2" key="2">
    <citation type="submission" date="2015-03" db="UniProtKB">
        <authorList>
            <consortium name="EnsemblPlants"/>
        </authorList>
    </citation>
    <scope>IDENTIFICATION</scope>
</reference>
<feature type="region of interest" description="Disordered" evidence="1">
    <location>
        <begin position="1"/>
        <end position="42"/>
    </location>
</feature>
<protein>
    <submittedName>
        <fullName evidence="2">Uncharacterized protein</fullName>
    </submittedName>
</protein>
<sequence length="85" mass="9197">MKGPLQPSRRPTAGISPTARSCGGATSSQRRGTAWRGTQHNAAAATRPRYIVPFLDLWALGAMRGHRALGARMAPGPWIVVGRYW</sequence>
<evidence type="ECO:0000313" key="3">
    <source>
        <dbReference type="Proteomes" id="UP000026960"/>
    </source>
</evidence>
<reference evidence="2" key="1">
    <citation type="journal article" date="2009" name="Rice">
        <title>De Novo Next Generation Sequencing of Plant Genomes.</title>
        <authorList>
            <person name="Rounsley S."/>
            <person name="Marri P.R."/>
            <person name="Yu Y."/>
            <person name="He R."/>
            <person name="Sisneros N."/>
            <person name="Goicoechea J.L."/>
            <person name="Lee S.J."/>
            <person name="Angelova A."/>
            <person name="Kudrna D."/>
            <person name="Luo M."/>
            <person name="Affourtit J."/>
            <person name="Desany B."/>
            <person name="Knight J."/>
            <person name="Niazi F."/>
            <person name="Egholm M."/>
            <person name="Wing R.A."/>
        </authorList>
    </citation>
    <scope>NUCLEOTIDE SEQUENCE [LARGE SCALE GENOMIC DNA]</scope>
    <source>
        <strain evidence="2">cv. IRGC 105608</strain>
    </source>
</reference>
<dbReference type="AlphaFoldDB" id="A0A0D3HLL1"/>
<dbReference type="Gramene" id="OBART11G12800.2">
    <property type="protein sequence ID" value="OBART11G12800.2"/>
    <property type="gene ID" value="OBART11G12800"/>
</dbReference>
<dbReference type="EnsemblPlants" id="OBART11G12800.2">
    <property type="protein sequence ID" value="OBART11G12800.2"/>
    <property type="gene ID" value="OBART11G12800"/>
</dbReference>
<keyword evidence="3" id="KW-1185">Reference proteome</keyword>
<name>A0A0D3HLL1_9ORYZ</name>
<organism evidence="2">
    <name type="scientific">Oryza barthii</name>
    <dbReference type="NCBI Taxonomy" id="65489"/>
    <lineage>
        <taxon>Eukaryota</taxon>
        <taxon>Viridiplantae</taxon>
        <taxon>Streptophyta</taxon>
        <taxon>Embryophyta</taxon>
        <taxon>Tracheophyta</taxon>
        <taxon>Spermatophyta</taxon>
        <taxon>Magnoliopsida</taxon>
        <taxon>Liliopsida</taxon>
        <taxon>Poales</taxon>
        <taxon>Poaceae</taxon>
        <taxon>BOP clade</taxon>
        <taxon>Oryzoideae</taxon>
        <taxon>Oryzeae</taxon>
        <taxon>Oryzinae</taxon>
        <taxon>Oryza</taxon>
    </lineage>
</organism>